<reference evidence="1 2" key="1">
    <citation type="submission" date="2020-04" db="EMBL/GenBank/DDBJ databases">
        <authorList>
            <person name="Alioto T."/>
            <person name="Alioto T."/>
            <person name="Gomez Garrido J."/>
        </authorList>
    </citation>
    <scope>NUCLEOTIDE SEQUENCE [LARGE SCALE GENOMIC DNA]</scope>
</reference>
<dbReference type="AlphaFoldDB" id="A0A8S1DQ48"/>
<comment type="caution">
    <text evidence="1">The sequence shown here is derived from an EMBL/GenBank/DDBJ whole genome shotgun (WGS) entry which is preliminary data.</text>
</comment>
<sequence length="840" mass="98540">MAFDTAVKNLGRYGELLKAKISPPFRKELYEKAIENVGEKTNEDRLGLWTAFPYLEPHKTAKYFHFKELQWIAPKLEVKPENGANSDDKDDDIVPLDEILRYLVEHAPILEELRIKNPRLHGYQEFVTFRNPQLEPCSIDLIIQMKNLTRISINEVNIEFSGFVRLCREFKNLQKIEAYRILVDVSISDMTTILETFNNTFDHQEYVEWSFPRKYGIEFRKTDSAEIYREARVELANSTFVVSFPKITHLQVHCGFESDDDQCRVMNFHHILSKVGGNLKKLILSNFDQKMNITFKQIFEHCKILETLDLFGSYISDENEPIIFFGKLKEFRWHHAAVEHTISINSILSAPLLEKIYVESYKFDLGDKEALFNRIRSGKICKNVREFRLSWYNAKTEKKLFSLKEMAFNTIVKNLGCYKELIKLKISPPLRKELYKEAMKSVWEKTYEERFGFWTALPYLEPHKTAESIDLREFEWAMPKLKVNPQYWDGCDFDDDDNFDAPLDEILSYLGQLAPNLKEIRIDDPRPHDFQKLSKKTLLDSSSIDLIVKMKNLTRISIRSVQINFTGFVRICRESQNVQEIEGEEILVDIPKSEMKTILETFNTAFDHQEYTECTLPTMFSIYFKKTDSVEHYRIARVNLDYSICVDSISEITHLETSCGYDCTEYQSHMKNLLHILSKYGGNLKKLTLSRFAQNSELTFKNIFEHCKSLESLDLRSSYIADGNEPINVFGKLKEFRWCYADRDHALTLKKILCAPLLKKIHLISYKFDLGDKEALFNQIRRGEICTNVKYFKVDDLEFDDIPVWNDFYALFDAIRMNSPEPISTSLETHLFHPHLFSSW</sequence>
<evidence type="ECO:0000313" key="1">
    <source>
        <dbReference type="EMBL" id="CAB3384553.1"/>
    </source>
</evidence>
<name>A0A8S1DQ48_9INSE</name>
<dbReference type="SUPFAM" id="SSF52047">
    <property type="entry name" value="RNI-like"/>
    <property type="match status" value="1"/>
</dbReference>
<evidence type="ECO:0000313" key="2">
    <source>
        <dbReference type="Proteomes" id="UP000494165"/>
    </source>
</evidence>
<dbReference type="EMBL" id="CADEPI010000356">
    <property type="protein sequence ID" value="CAB3384553.1"/>
    <property type="molecule type" value="Genomic_DNA"/>
</dbReference>
<protein>
    <submittedName>
        <fullName evidence="1">Uncharacterized protein</fullName>
    </submittedName>
</protein>
<keyword evidence="2" id="KW-1185">Reference proteome</keyword>
<dbReference type="Proteomes" id="UP000494165">
    <property type="component" value="Unassembled WGS sequence"/>
</dbReference>
<accession>A0A8S1DQ48</accession>
<proteinExistence type="predicted"/>
<dbReference type="Gene3D" id="3.80.10.10">
    <property type="entry name" value="Ribonuclease Inhibitor"/>
    <property type="match status" value="2"/>
</dbReference>
<gene>
    <name evidence="1" type="ORF">CLODIP_2_CD03501</name>
</gene>
<organism evidence="1 2">
    <name type="scientific">Cloeon dipterum</name>
    <dbReference type="NCBI Taxonomy" id="197152"/>
    <lineage>
        <taxon>Eukaryota</taxon>
        <taxon>Metazoa</taxon>
        <taxon>Ecdysozoa</taxon>
        <taxon>Arthropoda</taxon>
        <taxon>Hexapoda</taxon>
        <taxon>Insecta</taxon>
        <taxon>Pterygota</taxon>
        <taxon>Palaeoptera</taxon>
        <taxon>Ephemeroptera</taxon>
        <taxon>Pisciforma</taxon>
        <taxon>Baetidae</taxon>
        <taxon>Cloeon</taxon>
    </lineage>
</organism>
<dbReference type="InterPro" id="IPR032675">
    <property type="entry name" value="LRR_dom_sf"/>
</dbReference>
<dbReference type="OrthoDB" id="1924287at2759"/>